<dbReference type="GO" id="GO:0006313">
    <property type="term" value="P:DNA transposition"/>
    <property type="evidence" value="ECO:0007669"/>
    <property type="project" value="InterPro"/>
</dbReference>
<feature type="domain" description="Transposase IS110-like N-terminal" evidence="2">
    <location>
        <begin position="7"/>
        <end position="146"/>
    </location>
</feature>
<name>A0A366CU75_9GAMM</name>
<organism evidence="4 5">
    <name type="scientific">Marinomonas aquiplantarum</name>
    <dbReference type="NCBI Taxonomy" id="491951"/>
    <lineage>
        <taxon>Bacteria</taxon>
        <taxon>Pseudomonadati</taxon>
        <taxon>Pseudomonadota</taxon>
        <taxon>Gammaproteobacteria</taxon>
        <taxon>Oceanospirillales</taxon>
        <taxon>Oceanospirillaceae</taxon>
        <taxon>Marinomonas</taxon>
    </lineage>
</organism>
<evidence type="ECO:0000259" key="3">
    <source>
        <dbReference type="Pfam" id="PF02371"/>
    </source>
</evidence>
<dbReference type="InterPro" id="IPR002525">
    <property type="entry name" value="Transp_IS110-like_N"/>
</dbReference>
<evidence type="ECO:0000259" key="2">
    <source>
        <dbReference type="Pfam" id="PF01548"/>
    </source>
</evidence>
<dbReference type="NCBIfam" id="NF033542">
    <property type="entry name" value="transpos_IS110"/>
    <property type="match status" value="1"/>
</dbReference>
<reference evidence="4 5" key="1">
    <citation type="submission" date="2018-06" db="EMBL/GenBank/DDBJ databases">
        <title>Genomic Encyclopedia of Type Strains, Phase III (KMG-III): the genomes of soil and plant-associated and newly described type strains.</title>
        <authorList>
            <person name="Whitman W."/>
        </authorList>
    </citation>
    <scope>NUCLEOTIDE SEQUENCE [LARGE SCALE GENOMIC DNA]</scope>
    <source>
        <strain evidence="4 5">CECT 7732</strain>
    </source>
</reference>
<gene>
    <name evidence="4" type="ORF">DFP76_1261</name>
</gene>
<comment type="caution">
    <text evidence="4">The sequence shown here is derived from an EMBL/GenBank/DDBJ whole genome shotgun (WGS) entry which is preliminary data.</text>
</comment>
<dbReference type="GO" id="GO:0004803">
    <property type="term" value="F:transposase activity"/>
    <property type="evidence" value="ECO:0007669"/>
    <property type="project" value="InterPro"/>
</dbReference>
<dbReference type="GO" id="GO:0003677">
    <property type="term" value="F:DNA binding"/>
    <property type="evidence" value="ECO:0007669"/>
    <property type="project" value="InterPro"/>
</dbReference>
<keyword evidence="5" id="KW-1185">Reference proteome</keyword>
<dbReference type="InterPro" id="IPR047650">
    <property type="entry name" value="Transpos_IS110"/>
</dbReference>
<feature type="coiled-coil region" evidence="1">
    <location>
        <begin position="181"/>
        <end position="208"/>
    </location>
</feature>
<dbReference type="OrthoDB" id="5289737at2"/>
<dbReference type="Pfam" id="PF01548">
    <property type="entry name" value="DEDD_Tnp_IS110"/>
    <property type="match status" value="1"/>
</dbReference>
<dbReference type="RefSeq" id="WP_113875934.1">
    <property type="nucleotide sequence ID" value="NZ_QNRF01000026.1"/>
</dbReference>
<dbReference type="PANTHER" id="PTHR33055:SF3">
    <property type="entry name" value="PUTATIVE TRANSPOSASE FOR IS117-RELATED"/>
    <property type="match status" value="1"/>
</dbReference>
<sequence>MKTIHTIGIDLAKSVFQLCAFDKTGKKIINKLLRRNQVLRFLSNIEPCLIGMEACGSAHYWAREIKKLGHAVKLMPPQYVKPYVKTNKNDAADAEAICEAVSRPNMRFVSVKSEEQQALLLLHRERDGVVKERTALINRIRASLQEFGASIPTGRYRLRIWFREDFSLIEESLPKILCGHVKSMQLRLIDLENYIESLDDQIDGASQESQQCQAIREIPGVGRLTSSALVASVGDAKEFSSGRQLSAWLGLVPSQHSSGGKSLLLGISKRGDSYLRRMFIHGARAVIRHLKPGKPYYEWVMSLQSRMHKNKVIVALANKLVRVVWAVLARDQKYKAQTV</sequence>
<accession>A0A366CU75</accession>
<proteinExistence type="predicted"/>
<evidence type="ECO:0000313" key="5">
    <source>
        <dbReference type="Proteomes" id="UP000252086"/>
    </source>
</evidence>
<feature type="domain" description="Transposase IS116/IS110/IS902 C-terminal" evidence="3">
    <location>
        <begin position="212"/>
        <end position="298"/>
    </location>
</feature>
<protein>
    <submittedName>
        <fullName evidence="4">Transposase</fullName>
    </submittedName>
</protein>
<dbReference type="Proteomes" id="UP000252086">
    <property type="component" value="Unassembled WGS sequence"/>
</dbReference>
<dbReference type="EMBL" id="QNRF01000026">
    <property type="protein sequence ID" value="RBO78298.1"/>
    <property type="molecule type" value="Genomic_DNA"/>
</dbReference>
<keyword evidence="1" id="KW-0175">Coiled coil</keyword>
<dbReference type="Pfam" id="PF02371">
    <property type="entry name" value="Transposase_20"/>
    <property type="match status" value="1"/>
</dbReference>
<evidence type="ECO:0000313" key="4">
    <source>
        <dbReference type="EMBL" id="RBO78298.1"/>
    </source>
</evidence>
<evidence type="ECO:0000256" key="1">
    <source>
        <dbReference type="SAM" id="Coils"/>
    </source>
</evidence>
<dbReference type="PANTHER" id="PTHR33055">
    <property type="entry name" value="TRANSPOSASE FOR INSERTION SEQUENCE ELEMENT IS1111A"/>
    <property type="match status" value="1"/>
</dbReference>
<dbReference type="InterPro" id="IPR003346">
    <property type="entry name" value="Transposase_20"/>
</dbReference>
<dbReference type="AlphaFoldDB" id="A0A366CU75"/>